<dbReference type="Pfam" id="PF13181">
    <property type="entry name" value="TPR_8"/>
    <property type="match status" value="1"/>
</dbReference>
<dbReference type="SMART" id="SM00028">
    <property type="entry name" value="TPR"/>
    <property type="match status" value="8"/>
</dbReference>
<feature type="repeat" description="TPR" evidence="1">
    <location>
        <begin position="300"/>
        <end position="333"/>
    </location>
</feature>
<protein>
    <submittedName>
        <fullName evidence="3">Uncharacterized protein</fullName>
    </submittedName>
</protein>
<organism evidence="3 4">
    <name type="scientific">Adhaeribacter arboris</name>
    <dbReference type="NCBI Taxonomy" id="2072846"/>
    <lineage>
        <taxon>Bacteria</taxon>
        <taxon>Pseudomonadati</taxon>
        <taxon>Bacteroidota</taxon>
        <taxon>Cytophagia</taxon>
        <taxon>Cytophagales</taxon>
        <taxon>Hymenobacteraceae</taxon>
        <taxon>Adhaeribacter</taxon>
    </lineage>
</organism>
<proteinExistence type="predicted"/>
<dbReference type="Proteomes" id="UP000240357">
    <property type="component" value="Unassembled WGS sequence"/>
</dbReference>
<name>A0A2T2YBW9_9BACT</name>
<dbReference type="InterPro" id="IPR019734">
    <property type="entry name" value="TPR_rpt"/>
</dbReference>
<dbReference type="PANTHER" id="PTHR12558">
    <property type="entry name" value="CELL DIVISION CYCLE 16,23,27"/>
    <property type="match status" value="1"/>
</dbReference>
<comment type="caution">
    <text evidence="3">The sequence shown here is derived from an EMBL/GenBank/DDBJ whole genome shotgun (WGS) entry which is preliminary data.</text>
</comment>
<gene>
    <name evidence="3" type="ORF">AHMF7605_05500</name>
</gene>
<dbReference type="PROSITE" id="PS51257">
    <property type="entry name" value="PROKAR_LIPOPROTEIN"/>
    <property type="match status" value="1"/>
</dbReference>
<keyword evidence="4" id="KW-1185">Reference proteome</keyword>
<dbReference type="InterPro" id="IPR011990">
    <property type="entry name" value="TPR-like_helical_dom_sf"/>
</dbReference>
<keyword evidence="2" id="KW-0732">Signal</keyword>
<dbReference type="PANTHER" id="PTHR12558:SF13">
    <property type="entry name" value="CELL DIVISION CYCLE PROTEIN 27 HOMOLOG"/>
    <property type="match status" value="1"/>
</dbReference>
<dbReference type="EMBL" id="PYFT01000001">
    <property type="protein sequence ID" value="PSR53020.1"/>
    <property type="molecule type" value="Genomic_DNA"/>
</dbReference>
<accession>A0A2T2YBW9</accession>
<sequence length="389" mass="45750">MDSRGSMLQQKLLYLICGLLLLSCSSPEQSQDRMIDLRQVKYDPAFTLKEISAAIKRDPQNAAHYFKRAQFYVEANNDAAALKDVNQAIAQDEEKGEYYFRKAQILRKTGNYPAALTAATRAEDLNYRSTDLDVLLGELYLFSKKYGMALQYLNDAAEEIPQNEYIYFYRGLAYAQTRDTTEAIRNFKSAIRRSPDLIEAYNQLLKIYFARKEDVFALNYLRAGQKQDSTNAYLWYYQGEYYTNLKKLDSAYISYRNAVKYDSLLYLAHQRVGVLAFNKNKYPEAITELEKSLKHSDNLPQSHIILGESYEKTGQLEKALPHYQWVYKRDVQNIKAMWGVRRTMYQLYKIRRDSLRFEEKQKRDSLLAIFRERRQSKEENKKLRSKKND</sequence>
<dbReference type="Gene3D" id="1.25.40.10">
    <property type="entry name" value="Tetratricopeptide repeat domain"/>
    <property type="match status" value="3"/>
</dbReference>
<evidence type="ECO:0000313" key="3">
    <source>
        <dbReference type="EMBL" id="PSR53020.1"/>
    </source>
</evidence>
<feature type="repeat" description="TPR" evidence="1">
    <location>
        <begin position="164"/>
        <end position="197"/>
    </location>
</feature>
<dbReference type="PROSITE" id="PS50005">
    <property type="entry name" value="TPR"/>
    <property type="match status" value="2"/>
</dbReference>
<evidence type="ECO:0000256" key="1">
    <source>
        <dbReference type="PROSITE-ProRule" id="PRU00339"/>
    </source>
</evidence>
<dbReference type="Pfam" id="PF13432">
    <property type="entry name" value="TPR_16"/>
    <property type="match status" value="2"/>
</dbReference>
<reference evidence="3 4" key="1">
    <citation type="submission" date="2018-03" db="EMBL/GenBank/DDBJ databases">
        <title>Adhaeribacter sp. HMF7605 Genome sequencing and assembly.</title>
        <authorList>
            <person name="Kang H."/>
            <person name="Kang J."/>
            <person name="Cha I."/>
            <person name="Kim H."/>
            <person name="Joh K."/>
        </authorList>
    </citation>
    <scope>NUCLEOTIDE SEQUENCE [LARGE SCALE GENOMIC DNA]</scope>
    <source>
        <strain evidence="3 4">HMF7605</strain>
    </source>
</reference>
<evidence type="ECO:0000256" key="2">
    <source>
        <dbReference type="SAM" id="SignalP"/>
    </source>
</evidence>
<evidence type="ECO:0000313" key="4">
    <source>
        <dbReference type="Proteomes" id="UP000240357"/>
    </source>
</evidence>
<dbReference type="AlphaFoldDB" id="A0A2T2YBW9"/>
<feature type="chain" id="PRO_5015431168" evidence="2">
    <location>
        <begin position="31"/>
        <end position="389"/>
    </location>
</feature>
<dbReference type="SUPFAM" id="SSF48452">
    <property type="entry name" value="TPR-like"/>
    <property type="match status" value="1"/>
</dbReference>
<feature type="signal peptide" evidence="2">
    <location>
        <begin position="1"/>
        <end position="30"/>
    </location>
</feature>
<keyword evidence="1" id="KW-0802">TPR repeat</keyword>